<keyword evidence="13" id="KW-1185">Reference proteome</keyword>
<dbReference type="SMART" id="SM00673">
    <property type="entry name" value="CARP"/>
    <property type="match status" value="2"/>
</dbReference>
<dbReference type="GO" id="GO:0030130">
    <property type="term" value="C:clathrin coat of trans-Golgi network vesicle"/>
    <property type="evidence" value="ECO:0007669"/>
    <property type="project" value="InterPro"/>
</dbReference>
<accession>A0A9W6BQA6</accession>
<comment type="similarity">
    <text evidence="4">Belongs to the clathrin light chain family.</text>
</comment>
<dbReference type="InterPro" id="IPR006599">
    <property type="entry name" value="CARP_motif"/>
</dbReference>
<evidence type="ECO:0000256" key="8">
    <source>
        <dbReference type="ARBA" id="ARBA00023176"/>
    </source>
</evidence>
<dbReference type="Gene3D" id="2.160.20.70">
    <property type="match status" value="1"/>
</dbReference>
<dbReference type="GO" id="GO:1990075">
    <property type="term" value="C:periciliary membrane compartment"/>
    <property type="evidence" value="ECO:0007669"/>
    <property type="project" value="TreeGrafter"/>
</dbReference>
<organism evidence="12 13">
    <name type="scientific">Pleodorina starrii</name>
    <dbReference type="NCBI Taxonomy" id="330485"/>
    <lineage>
        <taxon>Eukaryota</taxon>
        <taxon>Viridiplantae</taxon>
        <taxon>Chlorophyta</taxon>
        <taxon>core chlorophytes</taxon>
        <taxon>Chlorophyceae</taxon>
        <taxon>CS clade</taxon>
        <taxon>Chlamydomonadales</taxon>
        <taxon>Volvocaceae</taxon>
        <taxon>Pleodorina</taxon>
    </lineage>
</organism>
<feature type="domain" description="C-CAP/cofactor C-like" evidence="11">
    <location>
        <begin position="1"/>
        <end position="145"/>
    </location>
</feature>
<comment type="subcellular location">
    <subcellularLocation>
        <location evidence="2">Cytoplasmic vesicle membrane</location>
        <topology evidence="2">Peripheral membrane protein</topology>
        <orientation evidence="2">Cytoplasmic side</orientation>
    </subcellularLocation>
    <subcellularLocation>
        <location evidence="3">Membrane</location>
        <location evidence="3">Coated pit</location>
        <topology evidence="3">Peripheral membrane protein</topology>
        <orientation evidence="3">Cytoplasmic side</orientation>
    </subcellularLocation>
</comment>
<dbReference type="GO" id="GO:0006886">
    <property type="term" value="P:intracellular protein transport"/>
    <property type="evidence" value="ECO:0007669"/>
    <property type="project" value="InterPro"/>
</dbReference>
<protein>
    <recommendedName>
        <fullName evidence="11">C-CAP/cofactor C-like domain-containing protein</fullName>
    </recommendedName>
</protein>
<comment type="similarity">
    <text evidence="5">Belongs to the TBCC family.</text>
</comment>
<evidence type="ECO:0000256" key="5">
    <source>
        <dbReference type="ARBA" id="ARBA00008848"/>
    </source>
</evidence>
<dbReference type="GO" id="GO:0005096">
    <property type="term" value="F:GTPase activator activity"/>
    <property type="evidence" value="ECO:0007669"/>
    <property type="project" value="InterPro"/>
</dbReference>
<evidence type="ECO:0000256" key="2">
    <source>
        <dbReference type="ARBA" id="ARBA00004180"/>
    </source>
</evidence>
<dbReference type="InterPro" id="IPR039093">
    <property type="entry name" value="XRP2"/>
</dbReference>
<dbReference type="Pfam" id="PF07986">
    <property type="entry name" value="TBCC"/>
    <property type="match status" value="1"/>
</dbReference>
<keyword evidence="9" id="KW-0968">Cytoplasmic vesicle</keyword>
<dbReference type="InterPro" id="IPR017901">
    <property type="entry name" value="C-CAP_CF_C-like"/>
</dbReference>
<proteinExistence type="inferred from homology"/>
<feature type="compositionally biased region" description="Pro residues" evidence="10">
    <location>
        <begin position="204"/>
        <end position="222"/>
    </location>
</feature>
<dbReference type="EMBL" id="BRXU01000015">
    <property type="protein sequence ID" value="GLC56133.1"/>
    <property type="molecule type" value="Genomic_DNA"/>
</dbReference>
<dbReference type="Pfam" id="PF01086">
    <property type="entry name" value="Clathrin_lg_ch"/>
    <property type="match status" value="1"/>
</dbReference>
<dbReference type="PROSITE" id="PS51329">
    <property type="entry name" value="C_CAP_COFACTOR_C"/>
    <property type="match status" value="1"/>
</dbReference>
<feature type="compositionally biased region" description="Low complexity" evidence="10">
    <location>
        <begin position="368"/>
        <end position="386"/>
    </location>
</feature>
<dbReference type="GO" id="GO:0006892">
    <property type="term" value="P:post-Golgi vesicle-mediated transport"/>
    <property type="evidence" value="ECO:0007669"/>
    <property type="project" value="TreeGrafter"/>
</dbReference>
<dbReference type="PANTHER" id="PTHR15440:SF0">
    <property type="entry name" value="PROTEIN XRP2"/>
    <property type="match status" value="1"/>
</dbReference>
<dbReference type="InterPro" id="IPR000996">
    <property type="entry name" value="Clathrin_L-chain"/>
</dbReference>
<dbReference type="InterPro" id="IPR016098">
    <property type="entry name" value="CAP/MinC_C"/>
</dbReference>
<dbReference type="GO" id="GO:0005929">
    <property type="term" value="C:cilium"/>
    <property type="evidence" value="ECO:0007669"/>
    <property type="project" value="TreeGrafter"/>
</dbReference>
<evidence type="ECO:0000313" key="12">
    <source>
        <dbReference type="EMBL" id="GLC56133.1"/>
    </source>
</evidence>
<keyword evidence="7" id="KW-0472">Membrane</keyword>
<sequence>MDANDYIFRKRTGERLVKAPGSINGNGFVLDTLHDCEVYLLDHTSQVQIDDCTNCKIFIGPTDGSVFLRDCSDCTLCVAARQLRTRDCKDLDIALYCATQPSIETSTGIVFSCWRGAYPGLTEHFKRARLDPTKNTWKQVYDFNRAEDLGAEHFRLDESVRPWWTTAPEGQDGAATSPPDCPVPAADGSLFGGGHLAPLEEQSPPKPPPGAPTLPASLPPSPGRAAAYDEEVELEDDEDEPVTILPPGAEDGGRSLVAPAQPSPRGETRLRALQPDNPASALDSPGIASAGASASAGAGGPVLGRSTGDGGGAGAGFPRSDGNGDGGDGNPFGALTEPQALAAAAVAVDDDPFFTAVEQPPPPPPPADAAGAAAAGAAAAGAAGPPLQVAQDHAGAADARVAWRLANSRELSQRTAQEGQAKAAVQEEAGRKLEGLQQTRAARLKQRFATNRAASEKPAAAAAVAGAGGTAGWERVAELVDLTAAGGGGGGGKVVRPAAAPCKDVTRLRQLIISLKAKRK</sequence>
<dbReference type="AlphaFoldDB" id="A0A9W6BQA6"/>
<feature type="region of interest" description="Disordered" evidence="10">
    <location>
        <begin position="164"/>
        <end position="397"/>
    </location>
</feature>
<evidence type="ECO:0000256" key="6">
    <source>
        <dbReference type="ARBA" id="ARBA00022741"/>
    </source>
</evidence>
<feature type="region of interest" description="Disordered" evidence="10">
    <location>
        <begin position="411"/>
        <end position="434"/>
    </location>
</feature>
<dbReference type="GO" id="GO:0005198">
    <property type="term" value="F:structural molecule activity"/>
    <property type="evidence" value="ECO:0007669"/>
    <property type="project" value="InterPro"/>
</dbReference>
<dbReference type="Proteomes" id="UP001165080">
    <property type="component" value="Unassembled WGS sequence"/>
</dbReference>
<gene>
    <name evidence="12" type="primary">PLEST001862</name>
    <name evidence="12" type="ORF">PLESTB_001072300</name>
</gene>
<keyword evidence="8" id="KW-0168">Coated pit</keyword>
<feature type="compositionally biased region" description="Low complexity" evidence="10">
    <location>
        <begin position="334"/>
        <end position="357"/>
    </location>
</feature>
<reference evidence="12 13" key="1">
    <citation type="journal article" date="2023" name="Commun. Biol.">
        <title>Reorganization of the ancestral sex-determining regions during the evolution of trioecy in Pleodorina starrii.</title>
        <authorList>
            <person name="Takahashi K."/>
            <person name="Suzuki S."/>
            <person name="Kawai-Toyooka H."/>
            <person name="Yamamoto K."/>
            <person name="Hamaji T."/>
            <person name="Ootsuki R."/>
            <person name="Yamaguchi H."/>
            <person name="Kawachi M."/>
            <person name="Higashiyama T."/>
            <person name="Nozaki H."/>
        </authorList>
    </citation>
    <scope>NUCLEOTIDE SEQUENCE [LARGE SCALE GENOMIC DNA]</scope>
    <source>
        <strain evidence="12 13">NIES-4479</strain>
    </source>
</reference>
<dbReference type="GO" id="GO:0030132">
    <property type="term" value="C:clathrin coat of coated pit"/>
    <property type="evidence" value="ECO:0007669"/>
    <property type="project" value="InterPro"/>
</dbReference>
<comment type="caution">
    <text evidence="12">The sequence shown here is derived from an EMBL/GenBank/DDBJ whole genome shotgun (WGS) entry which is preliminary data.</text>
</comment>
<evidence type="ECO:0000256" key="4">
    <source>
        <dbReference type="ARBA" id="ARBA00005263"/>
    </source>
</evidence>
<dbReference type="GO" id="GO:0000166">
    <property type="term" value="F:nucleotide binding"/>
    <property type="evidence" value="ECO:0007669"/>
    <property type="project" value="UniProtKB-KW"/>
</dbReference>
<keyword evidence="6" id="KW-0547">Nucleotide-binding</keyword>
<evidence type="ECO:0000256" key="7">
    <source>
        <dbReference type="ARBA" id="ARBA00023136"/>
    </source>
</evidence>
<evidence type="ECO:0000259" key="11">
    <source>
        <dbReference type="PROSITE" id="PS51329"/>
    </source>
</evidence>
<evidence type="ECO:0000313" key="13">
    <source>
        <dbReference type="Proteomes" id="UP001165080"/>
    </source>
</evidence>
<evidence type="ECO:0000256" key="3">
    <source>
        <dbReference type="ARBA" id="ARBA00004277"/>
    </source>
</evidence>
<evidence type="ECO:0000256" key="10">
    <source>
        <dbReference type="SAM" id="MobiDB-lite"/>
    </source>
</evidence>
<dbReference type="InterPro" id="IPR012945">
    <property type="entry name" value="Tubulin-bd_cofactor_C_dom"/>
</dbReference>
<feature type="compositionally biased region" description="Gly residues" evidence="10">
    <location>
        <begin position="297"/>
        <end position="315"/>
    </location>
</feature>
<evidence type="ECO:0000256" key="1">
    <source>
        <dbReference type="ARBA" id="ARBA00003913"/>
    </source>
</evidence>
<dbReference type="PANTHER" id="PTHR15440">
    <property type="entry name" value="XRP2 PROTEIN"/>
    <property type="match status" value="1"/>
</dbReference>
<feature type="compositionally biased region" description="Acidic residues" evidence="10">
    <location>
        <begin position="228"/>
        <end position="241"/>
    </location>
</feature>
<name>A0A9W6BQA6_9CHLO</name>
<comment type="function">
    <text evidence="1">Clathrin is the major protein of the polyhedral coat of coated pits and vesicles.</text>
</comment>
<evidence type="ECO:0000256" key="9">
    <source>
        <dbReference type="ARBA" id="ARBA00023329"/>
    </source>
</evidence>